<name>W0VEW7_9BURK</name>
<accession>W0VEW7</accession>
<evidence type="ECO:0000313" key="4">
    <source>
        <dbReference type="Proteomes" id="UP000027604"/>
    </source>
</evidence>
<dbReference type="NCBIfam" id="TIGR03363">
    <property type="entry name" value="VI_chp_8"/>
    <property type="match status" value="1"/>
</dbReference>
<dbReference type="Proteomes" id="UP000027604">
    <property type="component" value="Chromosome I"/>
</dbReference>
<evidence type="ECO:0000256" key="1">
    <source>
        <dbReference type="SAM" id="MobiDB-lite"/>
    </source>
</evidence>
<dbReference type="AlphaFoldDB" id="W0VEW7"/>
<keyword evidence="4" id="KW-1185">Reference proteome</keyword>
<evidence type="ECO:0000313" key="3">
    <source>
        <dbReference type="EMBL" id="CDG85983.1"/>
    </source>
</evidence>
<dbReference type="PANTHER" id="PTHR37951">
    <property type="entry name" value="CYTOPLASMIC PROTEIN-RELATED"/>
    <property type="match status" value="1"/>
</dbReference>
<proteinExistence type="predicted"/>
<dbReference type="RefSeq" id="WP_038497814.1">
    <property type="nucleotide sequence ID" value="NZ_BCTH01000020.1"/>
</dbReference>
<protein>
    <submittedName>
        <fullName evidence="3">ImpA-related N-terminal family protein</fullName>
    </submittedName>
</protein>
<dbReference type="PANTHER" id="PTHR37951:SF1">
    <property type="entry name" value="TYPE VI SECRETION SYSTEM COMPONENT TSSA1"/>
    <property type="match status" value="1"/>
</dbReference>
<gene>
    <name evidence="3" type="ORF">GJA_5387</name>
</gene>
<sequence>MKNTQLDAVIDVAGLLGEVNPQQPCGPDLEYDPDYLALERELKGKPETHYGAEIVPATPPDWQRVLDLALQLTQRSRDLRIAVVLCRALLKQHGWNGFAAGLQLIDQLLQQRWDSVHPQLDPDDGNDPLPRVNVLAALASPAMLLPEVRAALLVSSRAHGNFSMRDIDIGSGELEAPPGTIAPSPASVSAAFVEADGAALAALHGTLQTACAAAADIERNLTQRVGAAHALDLDPLTRMLQRIRDFIAAQLASRGLGPAPAAAEADPPSGAGTAPGLPRQPGATPGAVQIASREDVVLLLEKICQYYQRNEPSSPIPMLLRRVQRLATKNFIELLQDLAPEGLQQFYQLSGPPADS</sequence>
<dbReference type="PATRIC" id="fig|1349767.4.peg.1980"/>
<dbReference type="eggNOG" id="COG3515">
    <property type="taxonomic scope" value="Bacteria"/>
</dbReference>
<dbReference type="EMBL" id="HG322949">
    <property type="protein sequence ID" value="CDG85983.1"/>
    <property type="molecule type" value="Genomic_DNA"/>
</dbReference>
<feature type="domain" description="ImpA N-terminal" evidence="2">
    <location>
        <begin position="18"/>
        <end position="139"/>
    </location>
</feature>
<feature type="region of interest" description="Disordered" evidence="1">
    <location>
        <begin position="258"/>
        <end position="286"/>
    </location>
</feature>
<organism evidence="3 4">
    <name type="scientific">Janthinobacterium agaricidamnosum NBRC 102515 = DSM 9628</name>
    <dbReference type="NCBI Taxonomy" id="1349767"/>
    <lineage>
        <taxon>Bacteria</taxon>
        <taxon>Pseudomonadati</taxon>
        <taxon>Pseudomonadota</taxon>
        <taxon>Betaproteobacteria</taxon>
        <taxon>Burkholderiales</taxon>
        <taxon>Oxalobacteraceae</taxon>
        <taxon>Janthinobacterium</taxon>
    </lineage>
</organism>
<dbReference type="Pfam" id="PF06812">
    <property type="entry name" value="ImpA_N"/>
    <property type="match status" value="1"/>
</dbReference>
<dbReference type="InterPro" id="IPR010657">
    <property type="entry name" value="ImpA_N"/>
</dbReference>
<dbReference type="HOGENOM" id="CLU_060104_0_0_4"/>
<dbReference type="KEGG" id="jag:GJA_5387"/>
<dbReference type="STRING" id="1349767.GJA_5387"/>
<evidence type="ECO:0000259" key="2">
    <source>
        <dbReference type="Pfam" id="PF06812"/>
    </source>
</evidence>
<reference evidence="3 4" key="1">
    <citation type="journal article" date="2015" name="Genome Announc.">
        <title>Genome Sequence of Mushroom Soft-Rot Pathogen Janthinobacterium agaricidamnosum.</title>
        <authorList>
            <person name="Graupner K."/>
            <person name="Lackner G."/>
            <person name="Hertweck C."/>
        </authorList>
    </citation>
    <scope>NUCLEOTIDE SEQUENCE [LARGE SCALE GENOMIC DNA]</scope>
    <source>
        <strain evidence="4">NBRC 102515 / DSM 9628</strain>
    </source>
</reference>
<dbReference type="OrthoDB" id="9771118at2"/>
<feature type="compositionally biased region" description="Low complexity" evidence="1">
    <location>
        <begin position="258"/>
        <end position="272"/>
    </location>
</feature>
<dbReference type="InterPro" id="IPR017740">
    <property type="entry name" value="TssA-like"/>
</dbReference>